<dbReference type="AlphaFoldDB" id="X1NBT8"/>
<protein>
    <recommendedName>
        <fullName evidence="1">Large polyvalent protein associated domain-containing protein</fullName>
    </recommendedName>
</protein>
<feature type="domain" description="Large polyvalent protein associated" evidence="1">
    <location>
        <begin position="116"/>
        <end position="165"/>
    </location>
</feature>
<gene>
    <name evidence="2" type="ORF">S06H3_31788</name>
</gene>
<dbReference type="EMBL" id="BARV01018842">
    <property type="protein sequence ID" value="GAI24300.1"/>
    <property type="molecule type" value="Genomic_DNA"/>
</dbReference>
<reference evidence="2" key="1">
    <citation type="journal article" date="2014" name="Front. Microbiol.">
        <title>High frequency of phylogenetically diverse reductive dehalogenase-homologous genes in deep subseafloor sedimentary metagenomes.</title>
        <authorList>
            <person name="Kawai M."/>
            <person name="Futagami T."/>
            <person name="Toyoda A."/>
            <person name="Takaki Y."/>
            <person name="Nishi S."/>
            <person name="Hori S."/>
            <person name="Arai W."/>
            <person name="Tsubouchi T."/>
            <person name="Morono Y."/>
            <person name="Uchiyama I."/>
            <person name="Ito T."/>
            <person name="Fujiyama A."/>
            <person name="Inagaki F."/>
            <person name="Takami H."/>
        </authorList>
    </citation>
    <scope>NUCLEOTIDE SEQUENCE</scope>
    <source>
        <strain evidence="2">Expedition CK06-06</strain>
    </source>
</reference>
<sequence length="177" mass="20689">MSVSVSIQFKNGDKISAALFSSFYGERLKKEADYHATWVKAYLLEEGVPLDTLDPGVVMVDFIRDVIIRKKMTRGIFSLGKDGACWDHCERGNHIIDFEKLHIRQTRSNVQRNQDVKDAAKELRKELKEKFLETKFSVRICRWASGEGIFIKWEGLPLKEQVRENLWSFWPFCVVRF</sequence>
<dbReference type="Pfam" id="PF18847">
    <property type="entry name" value="LPD29"/>
    <property type="match status" value="1"/>
</dbReference>
<organism evidence="2">
    <name type="scientific">marine sediment metagenome</name>
    <dbReference type="NCBI Taxonomy" id="412755"/>
    <lineage>
        <taxon>unclassified sequences</taxon>
        <taxon>metagenomes</taxon>
        <taxon>ecological metagenomes</taxon>
    </lineage>
</organism>
<dbReference type="InterPro" id="IPR041311">
    <property type="entry name" value="LPD29"/>
</dbReference>
<accession>X1NBT8</accession>
<comment type="caution">
    <text evidence="2">The sequence shown here is derived from an EMBL/GenBank/DDBJ whole genome shotgun (WGS) entry which is preliminary data.</text>
</comment>
<evidence type="ECO:0000259" key="1">
    <source>
        <dbReference type="Pfam" id="PF18847"/>
    </source>
</evidence>
<proteinExistence type="predicted"/>
<evidence type="ECO:0000313" key="2">
    <source>
        <dbReference type="EMBL" id="GAI24300.1"/>
    </source>
</evidence>
<name>X1NBT8_9ZZZZ</name>